<proteinExistence type="predicted"/>
<gene>
    <name evidence="1" type="ORF">NQ314_011628</name>
</gene>
<organism evidence="1 2">
    <name type="scientific">Rhamnusium bicolor</name>
    <dbReference type="NCBI Taxonomy" id="1586634"/>
    <lineage>
        <taxon>Eukaryota</taxon>
        <taxon>Metazoa</taxon>
        <taxon>Ecdysozoa</taxon>
        <taxon>Arthropoda</taxon>
        <taxon>Hexapoda</taxon>
        <taxon>Insecta</taxon>
        <taxon>Pterygota</taxon>
        <taxon>Neoptera</taxon>
        <taxon>Endopterygota</taxon>
        <taxon>Coleoptera</taxon>
        <taxon>Polyphaga</taxon>
        <taxon>Cucujiformia</taxon>
        <taxon>Chrysomeloidea</taxon>
        <taxon>Cerambycidae</taxon>
        <taxon>Lepturinae</taxon>
        <taxon>Rhagiini</taxon>
        <taxon>Rhamnusium</taxon>
    </lineage>
</organism>
<accession>A0AAV8XG80</accession>
<comment type="caution">
    <text evidence="1">The sequence shown here is derived from an EMBL/GenBank/DDBJ whole genome shotgun (WGS) entry which is preliminary data.</text>
</comment>
<dbReference type="AlphaFoldDB" id="A0AAV8XG80"/>
<protein>
    <recommendedName>
        <fullName evidence="3">Transposase</fullName>
    </recommendedName>
</protein>
<dbReference type="Proteomes" id="UP001162156">
    <property type="component" value="Unassembled WGS sequence"/>
</dbReference>
<reference evidence="1" key="1">
    <citation type="journal article" date="2023" name="Insect Mol. Biol.">
        <title>Genome sequencing provides insights into the evolution of gene families encoding plant cell wall-degrading enzymes in longhorned beetles.</title>
        <authorList>
            <person name="Shin N.R."/>
            <person name="Okamura Y."/>
            <person name="Kirsch R."/>
            <person name="Pauchet Y."/>
        </authorList>
    </citation>
    <scope>NUCLEOTIDE SEQUENCE</scope>
    <source>
        <strain evidence="1">RBIC_L_NR</strain>
    </source>
</reference>
<sequence length="118" mass="13831">MIFYKSIERLRGFMKRHVTLRLRKPESASLAKGIGFIKTRVEEFFLNYKNVLNKYKFTRDRIINLDKMGITTVLNPVRVVAPKEKKTSWSCIFCRKRGISNLCANNQCYRNCTSSSEN</sequence>
<evidence type="ECO:0000313" key="1">
    <source>
        <dbReference type="EMBL" id="KAJ8938016.1"/>
    </source>
</evidence>
<name>A0AAV8XG80_9CUCU</name>
<dbReference type="EMBL" id="JANEYF010003240">
    <property type="protein sequence ID" value="KAJ8938016.1"/>
    <property type="molecule type" value="Genomic_DNA"/>
</dbReference>
<keyword evidence="2" id="KW-1185">Reference proteome</keyword>
<evidence type="ECO:0008006" key="3">
    <source>
        <dbReference type="Google" id="ProtNLM"/>
    </source>
</evidence>
<evidence type="ECO:0000313" key="2">
    <source>
        <dbReference type="Proteomes" id="UP001162156"/>
    </source>
</evidence>